<dbReference type="GO" id="GO:0005737">
    <property type="term" value="C:cytoplasm"/>
    <property type="evidence" value="ECO:0007669"/>
    <property type="project" value="UniProtKB-ARBA"/>
</dbReference>
<dbReference type="OrthoDB" id="9801333at2"/>
<dbReference type="InterPro" id="IPR011332">
    <property type="entry name" value="Ribosomal_zn-bd"/>
</dbReference>
<evidence type="ECO:0000313" key="7">
    <source>
        <dbReference type="EMBL" id="SUU92439.1"/>
    </source>
</evidence>
<dbReference type="EMBL" id="UFTA01000002">
    <property type="protein sequence ID" value="SUU92439.1"/>
    <property type="molecule type" value="Genomic_DNA"/>
</dbReference>
<dbReference type="Gene3D" id="2.20.28.120">
    <property type="entry name" value="Ribosomal protein L33"/>
    <property type="match status" value="1"/>
</dbReference>
<evidence type="ECO:0000256" key="1">
    <source>
        <dbReference type="ARBA" id="ARBA00007596"/>
    </source>
</evidence>
<evidence type="ECO:0000256" key="5">
    <source>
        <dbReference type="HAMAP-Rule" id="MF_00294"/>
    </source>
</evidence>
<dbReference type="PROSITE" id="PS00582">
    <property type="entry name" value="RIBOSOMAL_L33"/>
    <property type="match status" value="1"/>
</dbReference>
<dbReference type="EMBL" id="PKGS01000004">
    <property type="protein sequence ID" value="PKZ16517.1"/>
    <property type="molecule type" value="Genomic_DNA"/>
</dbReference>
<dbReference type="HAMAP" id="MF_00294">
    <property type="entry name" value="Ribosomal_bL33"/>
    <property type="match status" value="1"/>
</dbReference>
<dbReference type="InterPro" id="IPR018264">
    <property type="entry name" value="Ribosomal_bL33_CS"/>
</dbReference>
<comment type="similarity">
    <text evidence="1 5">Belongs to the bacterial ribosomal protein bL33 family.</text>
</comment>
<dbReference type="RefSeq" id="WP_101540540.1">
    <property type="nucleotide sequence ID" value="NZ_JAPJPW010000042.1"/>
</dbReference>
<reference evidence="6 8" key="1">
    <citation type="submission" date="2017-12" db="EMBL/GenBank/DDBJ databases">
        <title>Phylogenetic diversity of female urinary microbiome.</title>
        <authorList>
            <person name="Thomas-White K."/>
            <person name="Wolfe A.J."/>
        </authorList>
    </citation>
    <scope>NUCLEOTIDE SEQUENCE [LARGE SCALE GENOMIC DNA]</scope>
    <source>
        <strain evidence="6 8">UMB0119</strain>
    </source>
</reference>
<keyword evidence="3 5" id="KW-0687">Ribonucleoprotein</keyword>
<dbReference type="Proteomes" id="UP000234335">
    <property type="component" value="Unassembled WGS sequence"/>
</dbReference>
<dbReference type="GO" id="GO:0003735">
    <property type="term" value="F:structural constituent of ribosome"/>
    <property type="evidence" value="ECO:0007669"/>
    <property type="project" value="InterPro"/>
</dbReference>
<dbReference type="GO" id="GO:1990904">
    <property type="term" value="C:ribonucleoprotein complex"/>
    <property type="evidence" value="ECO:0007669"/>
    <property type="project" value="UniProtKB-KW"/>
</dbReference>
<dbReference type="GO" id="GO:0006412">
    <property type="term" value="P:translation"/>
    <property type="evidence" value="ECO:0007669"/>
    <property type="project" value="UniProtKB-UniRule"/>
</dbReference>
<dbReference type="AlphaFoldDB" id="A0A2I1M8U3"/>
<evidence type="ECO:0000313" key="6">
    <source>
        <dbReference type="EMBL" id="PKZ16517.1"/>
    </source>
</evidence>
<name>A0A2I1M8U3_9FIRM</name>
<evidence type="ECO:0000256" key="3">
    <source>
        <dbReference type="ARBA" id="ARBA00023274"/>
    </source>
</evidence>
<keyword evidence="2 5" id="KW-0689">Ribosomal protein</keyword>
<organism evidence="6 8">
    <name type="scientific">Anaerococcus octavius</name>
    <dbReference type="NCBI Taxonomy" id="54007"/>
    <lineage>
        <taxon>Bacteria</taxon>
        <taxon>Bacillati</taxon>
        <taxon>Bacillota</taxon>
        <taxon>Tissierellia</taxon>
        <taxon>Tissierellales</taxon>
        <taxon>Peptoniphilaceae</taxon>
        <taxon>Anaerococcus</taxon>
    </lineage>
</organism>
<evidence type="ECO:0000256" key="4">
    <source>
        <dbReference type="ARBA" id="ARBA00035176"/>
    </source>
</evidence>
<reference evidence="7 9" key="2">
    <citation type="submission" date="2018-06" db="EMBL/GenBank/DDBJ databases">
        <authorList>
            <consortium name="Pathogen Informatics"/>
            <person name="Doyle S."/>
        </authorList>
    </citation>
    <scope>NUCLEOTIDE SEQUENCE [LARGE SCALE GENOMIC DNA]</scope>
    <source>
        <strain evidence="7 9">NCTC9810</strain>
    </source>
</reference>
<dbReference type="SUPFAM" id="SSF57829">
    <property type="entry name" value="Zn-binding ribosomal proteins"/>
    <property type="match status" value="1"/>
</dbReference>
<proteinExistence type="inferred from homology"/>
<dbReference type="PANTHER" id="PTHR43168:SF2">
    <property type="entry name" value="LARGE RIBOSOMAL SUBUNIT PROTEIN BL33C"/>
    <property type="match status" value="1"/>
</dbReference>
<dbReference type="NCBIfam" id="TIGR01023">
    <property type="entry name" value="rpmG_bact"/>
    <property type="match status" value="1"/>
</dbReference>
<dbReference type="NCBIfam" id="NF001860">
    <property type="entry name" value="PRK00595.1"/>
    <property type="match status" value="1"/>
</dbReference>
<dbReference type="Proteomes" id="UP000255124">
    <property type="component" value="Unassembled WGS sequence"/>
</dbReference>
<dbReference type="GO" id="GO:0005840">
    <property type="term" value="C:ribosome"/>
    <property type="evidence" value="ECO:0007669"/>
    <property type="project" value="UniProtKB-KW"/>
</dbReference>
<dbReference type="NCBIfam" id="NF001764">
    <property type="entry name" value="PRK00504.1"/>
    <property type="match status" value="1"/>
</dbReference>
<evidence type="ECO:0000256" key="2">
    <source>
        <dbReference type="ARBA" id="ARBA00022980"/>
    </source>
</evidence>
<accession>A0A2I1M8U3</accession>
<keyword evidence="8" id="KW-1185">Reference proteome</keyword>
<dbReference type="Pfam" id="PF00471">
    <property type="entry name" value="Ribosomal_L33"/>
    <property type="match status" value="1"/>
</dbReference>
<dbReference type="InterPro" id="IPR038584">
    <property type="entry name" value="Ribosomal_bL33_sf"/>
</dbReference>
<sequence>MADKVKLECTECKNRNYDTTKNKKTHQERIELKKYCPFCKKHTLHRETK</sequence>
<evidence type="ECO:0000313" key="9">
    <source>
        <dbReference type="Proteomes" id="UP000255124"/>
    </source>
</evidence>
<dbReference type="PANTHER" id="PTHR43168">
    <property type="entry name" value="50S RIBOSOMAL PROTEIN L33, CHLOROPLASTIC"/>
    <property type="match status" value="1"/>
</dbReference>
<evidence type="ECO:0000313" key="8">
    <source>
        <dbReference type="Proteomes" id="UP000234335"/>
    </source>
</evidence>
<gene>
    <name evidence="5 6" type="primary">rpmG</name>
    <name evidence="7" type="synonym">rpmG2</name>
    <name evidence="6" type="ORF">CYJ34_06800</name>
    <name evidence="7" type="ORF">NCTC9810_00772</name>
</gene>
<dbReference type="InterPro" id="IPR001705">
    <property type="entry name" value="Ribosomal_bL33"/>
</dbReference>
<protein>
    <recommendedName>
        <fullName evidence="4 5">Large ribosomal subunit protein bL33</fullName>
    </recommendedName>
</protein>